<proteinExistence type="predicted"/>
<evidence type="ECO:0000256" key="2">
    <source>
        <dbReference type="ARBA" id="ARBA00022573"/>
    </source>
</evidence>
<dbReference type="RefSeq" id="WP_143915744.1">
    <property type="nucleotide sequence ID" value="NZ_CANMIK010000008.1"/>
</dbReference>
<keyword evidence="3 6" id="KW-0489">Methyltransferase</keyword>
<dbReference type="InterPro" id="IPR029063">
    <property type="entry name" value="SAM-dependent_MTases_sf"/>
</dbReference>
<dbReference type="SUPFAM" id="SSF53335">
    <property type="entry name" value="S-adenosyl-L-methionine-dependent methyltransferases"/>
    <property type="match status" value="1"/>
</dbReference>
<evidence type="ECO:0000313" key="6">
    <source>
        <dbReference type="EMBL" id="TSE10185.1"/>
    </source>
</evidence>
<reference evidence="6 7" key="1">
    <citation type="submission" date="2019-07" db="EMBL/GenBank/DDBJ databases">
        <title>The draft genome sequence of Aquimarina algiphila M91.</title>
        <authorList>
            <person name="Meng X."/>
        </authorList>
    </citation>
    <scope>NUCLEOTIDE SEQUENCE [LARGE SCALE GENOMIC DNA]</scope>
    <source>
        <strain evidence="6 7">M91</strain>
    </source>
</reference>
<evidence type="ECO:0000256" key="4">
    <source>
        <dbReference type="ARBA" id="ARBA00022679"/>
    </source>
</evidence>
<accession>A0A554VP47</accession>
<dbReference type="NCBIfam" id="TIGR02469">
    <property type="entry name" value="CbiT"/>
    <property type="match status" value="1"/>
</dbReference>
<protein>
    <submittedName>
        <fullName evidence="6">Precorrin-6y C5,15-methyltransferase (Decarboxylating) subunit CbiE</fullName>
    </submittedName>
</protein>
<keyword evidence="5" id="KW-0949">S-adenosyl-L-methionine</keyword>
<dbReference type="NCBIfam" id="TIGR02467">
    <property type="entry name" value="CbiE"/>
    <property type="match status" value="1"/>
</dbReference>
<dbReference type="InterPro" id="IPR014777">
    <property type="entry name" value="4pyrrole_Mease_sub1"/>
</dbReference>
<dbReference type="Proteomes" id="UP000318833">
    <property type="component" value="Unassembled WGS sequence"/>
</dbReference>
<dbReference type="SUPFAM" id="SSF53790">
    <property type="entry name" value="Tetrapyrrole methylase"/>
    <property type="match status" value="1"/>
</dbReference>
<dbReference type="CDD" id="cd02440">
    <property type="entry name" value="AdoMet_MTases"/>
    <property type="match status" value="1"/>
</dbReference>
<comment type="pathway">
    <text evidence="1">Cofactor biosynthesis; adenosylcobalamin biosynthesis.</text>
</comment>
<dbReference type="GO" id="GO:0032259">
    <property type="term" value="P:methylation"/>
    <property type="evidence" value="ECO:0007669"/>
    <property type="project" value="UniProtKB-KW"/>
</dbReference>
<organism evidence="6 7">
    <name type="scientific">Aquimarina algiphila</name>
    <dbReference type="NCBI Taxonomy" id="2047982"/>
    <lineage>
        <taxon>Bacteria</taxon>
        <taxon>Pseudomonadati</taxon>
        <taxon>Bacteroidota</taxon>
        <taxon>Flavobacteriia</taxon>
        <taxon>Flavobacteriales</taxon>
        <taxon>Flavobacteriaceae</taxon>
        <taxon>Aquimarina</taxon>
    </lineage>
</organism>
<dbReference type="InterPro" id="IPR050714">
    <property type="entry name" value="Cobalamin_biosynth_MTase"/>
</dbReference>
<sequence length="396" mass="45136">MMIFHVIGIANKTPSFTIEQQQVILNTAIFSGGKRHYKLVKNKLPENHKWIHIASPMADVFNAYQKANEPIVIFASGNPLFYGFSNTLQHKFPNAKIITTPYFSSIQLLANATNTNSNQLQTVSVHGRNWNAFDAILIQQKELIGVLTDTEKTPAIIVQRMLEYGYSNYEIIIGEDIEGDREQFHELTLIEASKRMFHPLNCVLLKKKFHRTIDFGIKDLDFIGLPNRPNMITKMPIRLTTLHLLEVINSNILWDIGFCTGSITIEAKLKNPNLEVIAFEKRQECERIIIENQKRFGVPGVKIIIGDFFEQDLSQFPKPDAIFIGGHGGKLEELFLKIHPFLKPETNIVINTVKENSIELFKKGCSKIGYSINNTHKISLDLHNTITLLKAKREIK</sequence>
<dbReference type="PANTHER" id="PTHR43182:SF1">
    <property type="entry name" value="COBALT-PRECORRIN-7 C(5)-METHYLTRANSFERASE"/>
    <property type="match status" value="1"/>
</dbReference>
<dbReference type="GO" id="GO:0009236">
    <property type="term" value="P:cobalamin biosynthetic process"/>
    <property type="evidence" value="ECO:0007669"/>
    <property type="project" value="UniProtKB-UniPathway"/>
</dbReference>
<dbReference type="Gene3D" id="3.40.50.150">
    <property type="entry name" value="Vaccinia Virus protein VP39"/>
    <property type="match status" value="1"/>
</dbReference>
<dbReference type="InterPro" id="IPR006365">
    <property type="entry name" value="Cbl_synth_CobL"/>
</dbReference>
<dbReference type="Gene3D" id="3.40.1010.10">
    <property type="entry name" value="Cobalt-precorrin-4 Transmethylase, Domain 1"/>
    <property type="match status" value="1"/>
</dbReference>
<comment type="caution">
    <text evidence="6">The sequence shown here is derived from an EMBL/GenBank/DDBJ whole genome shotgun (WGS) entry which is preliminary data.</text>
</comment>
<dbReference type="AlphaFoldDB" id="A0A554VP47"/>
<evidence type="ECO:0000313" key="7">
    <source>
        <dbReference type="Proteomes" id="UP000318833"/>
    </source>
</evidence>
<dbReference type="PIRSF" id="PIRSF036428">
    <property type="entry name" value="CobL"/>
    <property type="match status" value="1"/>
</dbReference>
<keyword evidence="4 6" id="KW-0808">Transferase</keyword>
<keyword evidence="7" id="KW-1185">Reference proteome</keyword>
<dbReference type="InterPro" id="IPR014008">
    <property type="entry name" value="Cbl_synth_MTase_CbiT"/>
</dbReference>
<dbReference type="OrthoDB" id="9780707at2"/>
<evidence type="ECO:0000256" key="5">
    <source>
        <dbReference type="ARBA" id="ARBA00022691"/>
    </source>
</evidence>
<dbReference type="PANTHER" id="PTHR43182">
    <property type="entry name" value="COBALT-PRECORRIN-6B C(15)-METHYLTRANSFERASE (DECARBOXYLATING)"/>
    <property type="match status" value="1"/>
</dbReference>
<dbReference type="EMBL" id="VLNR01000008">
    <property type="protein sequence ID" value="TSE10185.1"/>
    <property type="molecule type" value="Genomic_DNA"/>
</dbReference>
<dbReference type="InterPro" id="IPR012818">
    <property type="entry name" value="CbiE"/>
</dbReference>
<dbReference type="CDD" id="cd11644">
    <property type="entry name" value="Precorrin-6Y-MT"/>
    <property type="match status" value="1"/>
</dbReference>
<dbReference type="UniPathway" id="UPA00148"/>
<keyword evidence="2" id="KW-0169">Cobalamin biosynthesis</keyword>
<evidence type="ECO:0000256" key="3">
    <source>
        <dbReference type="ARBA" id="ARBA00022603"/>
    </source>
</evidence>
<dbReference type="InterPro" id="IPR035996">
    <property type="entry name" value="4pyrrol_Methylase_sf"/>
</dbReference>
<gene>
    <name evidence="6" type="primary">cbiE</name>
    <name evidence="6" type="ORF">FOF46_05440</name>
</gene>
<evidence type="ECO:0000256" key="1">
    <source>
        <dbReference type="ARBA" id="ARBA00004953"/>
    </source>
</evidence>
<dbReference type="GO" id="GO:0008276">
    <property type="term" value="F:protein methyltransferase activity"/>
    <property type="evidence" value="ECO:0007669"/>
    <property type="project" value="InterPro"/>
</dbReference>
<name>A0A554VP47_9FLAO</name>